<dbReference type="AlphaFoldDB" id="A0A9X0DM96"/>
<name>A0A9X0DM96_9HELO</name>
<sequence>MESKDHRILEIPLYPAVDVNIENTMDENPKECSNLRIYVFESGNGIGDFGWKRSV</sequence>
<dbReference type="EMBL" id="JAPEIS010000006">
    <property type="protein sequence ID" value="KAJ8065808.1"/>
    <property type="molecule type" value="Genomic_DNA"/>
</dbReference>
<comment type="caution">
    <text evidence="1">The sequence shown here is derived from an EMBL/GenBank/DDBJ whole genome shotgun (WGS) entry which is preliminary data.</text>
</comment>
<protein>
    <submittedName>
        <fullName evidence="1">Uncharacterized protein</fullName>
    </submittedName>
</protein>
<dbReference type="Proteomes" id="UP001152300">
    <property type="component" value="Unassembled WGS sequence"/>
</dbReference>
<gene>
    <name evidence="1" type="ORF">OCU04_006471</name>
</gene>
<reference evidence="1" key="1">
    <citation type="submission" date="2022-11" db="EMBL/GenBank/DDBJ databases">
        <title>Genome Resource of Sclerotinia nivalis Strain SnTB1, a Plant Pathogen Isolated from American Ginseng.</title>
        <authorList>
            <person name="Fan S."/>
        </authorList>
    </citation>
    <scope>NUCLEOTIDE SEQUENCE</scope>
    <source>
        <strain evidence="1">SnTB1</strain>
    </source>
</reference>
<proteinExistence type="predicted"/>
<evidence type="ECO:0000313" key="1">
    <source>
        <dbReference type="EMBL" id="KAJ8065808.1"/>
    </source>
</evidence>
<accession>A0A9X0DM96</accession>
<organism evidence="1 2">
    <name type="scientific">Sclerotinia nivalis</name>
    <dbReference type="NCBI Taxonomy" id="352851"/>
    <lineage>
        <taxon>Eukaryota</taxon>
        <taxon>Fungi</taxon>
        <taxon>Dikarya</taxon>
        <taxon>Ascomycota</taxon>
        <taxon>Pezizomycotina</taxon>
        <taxon>Leotiomycetes</taxon>
        <taxon>Helotiales</taxon>
        <taxon>Sclerotiniaceae</taxon>
        <taxon>Sclerotinia</taxon>
    </lineage>
</organism>
<dbReference type="OrthoDB" id="28755at2759"/>
<feature type="non-terminal residue" evidence="1">
    <location>
        <position position="55"/>
    </location>
</feature>
<keyword evidence="2" id="KW-1185">Reference proteome</keyword>
<evidence type="ECO:0000313" key="2">
    <source>
        <dbReference type="Proteomes" id="UP001152300"/>
    </source>
</evidence>